<keyword evidence="2" id="KW-1185">Reference proteome</keyword>
<comment type="caution">
    <text evidence="1">The sequence shown here is derived from an EMBL/GenBank/DDBJ whole genome shotgun (WGS) entry which is preliminary data.</text>
</comment>
<gene>
    <name evidence="1" type="ORF">GCM10022393_37120</name>
</gene>
<name>A0ABP6URJ2_9FLAO</name>
<proteinExistence type="predicted"/>
<evidence type="ECO:0000313" key="1">
    <source>
        <dbReference type="EMBL" id="GAA3519493.1"/>
    </source>
</evidence>
<evidence type="ECO:0000313" key="2">
    <source>
        <dbReference type="Proteomes" id="UP001500459"/>
    </source>
</evidence>
<dbReference type="EMBL" id="BAABCW010000021">
    <property type="protein sequence ID" value="GAA3519493.1"/>
    <property type="molecule type" value="Genomic_DNA"/>
</dbReference>
<reference evidence="2" key="1">
    <citation type="journal article" date="2019" name="Int. J. Syst. Evol. Microbiol.">
        <title>The Global Catalogue of Microorganisms (GCM) 10K type strain sequencing project: providing services to taxonomists for standard genome sequencing and annotation.</title>
        <authorList>
            <consortium name="The Broad Institute Genomics Platform"/>
            <consortium name="The Broad Institute Genome Sequencing Center for Infectious Disease"/>
            <person name="Wu L."/>
            <person name="Ma J."/>
        </authorList>
    </citation>
    <scope>NUCLEOTIDE SEQUENCE [LARGE SCALE GENOMIC DNA]</scope>
    <source>
        <strain evidence="2">JCM 17106</strain>
    </source>
</reference>
<protein>
    <submittedName>
        <fullName evidence="1">Uncharacterized protein</fullName>
    </submittedName>
</protein>
<dbReference type="RefSeq" id="WP_344930004.1">
    <property type="nucleotide sequence ID" value="NZ_BAABCW010000021.1"/>
</dbReference>
<dbReference type="Proteomes" id="UP001500459">
    <property type="component" value="Unassembled WGS sequence"/>
</dbReference>
<accession>A0ABP6URJ2</accession>
<organism evidence="1 2">
    <name type="scientific">Aquimarina addita</name>
    <dbReference type="NCBI Taxonomy" id="870485"/>
    <lineage>
        <taxon>Bacteria</taxon>
        <taxon>Pseudomonadati</taxon>
        <taxon>Bacteroidota</taxon>
        <taxon>Flavobacteriia</taxon>
        <taxon>Flavobacteriales</taxon>
        <taxon>Flavobacteriaceae</taxon>
        <taxon>Aquimarina</taxon>
    </lineage>
</organism>
<sequence>MNLSEFIEFTNSEQYYLNANLSCIHIASETSNIQNLYFDLLLDVDYSLGESIKQKWRVRANGCEFAYNMINKFLGPYIQMKLYTDHPLLWHYNSKLVECKLQGFPKNQDLFLGQLYQSYIKISKNWIQASKDFFATEYAYKDKGFRNLTIPFQLKTSIETICKNHQIEFTIVKTEYPFKNKKIQALVFTNDYVSPDNFNMGQPYVLAENFTIEKIQ</sequence>